<dbReference type="InterPro" id="IPR011051">
    <property type="entry name" value="RmlC_Cupin_sf"/>
</dbReference>
<dbReference type="AlphaFoldDB" id="A0A176ZCI1"/>
<dbReference type="SUPFAM" id="SSF51182">
    <property type="entry name" value="RmlC-like cupins"/>
    <property type="match status" value="1"/>
</dbReference>
<comment type="caution">
    <text evidence="3">The sequence shown here is derived from an EMBL/GenBank/DDBJ whole genome shotgun (WGS) entry which is preliminary data.</text>
</comment>
<dbReference type="Pfam" id="PF12973">
    <property type="entry name" value="Cupin_7"/>
    <property type="match status" value="1"/>
</dbReference>
<proteinExistence type="predicted"/>
<dbReference type="InterPro" id="IPR025979">
    <property type="entry name" value="ChrR-like_cupin_dom"/>
</dbReference>
<sequence length="145" mass="15567">MIGLATAAFLTLSGSVPAFAQDAVVATLPQDIHFKGPDGAVGIAVLYGDPKKAEVFSERVRIPAGFKIMPHWHGETRTAVVLSGTFYYANGDQWDESKFKAYPPGSFLIEPAKISHYAMARDGEVVLQAMAVGPASTTRIEQAKK</sequence>
<feature type="chain" id="PRO_5008055714" description="ChrR-like cupin domain-containing protein" evidence="1">
    <location>
        <begin position="21"/>
        <end position="145"/>
    </location>
</feature>
<protein>
    <recommendedName>
        <fullName evidence="2">ChrR-like cupin domain-containing protein</fullName>
    </recommendedName>
</protein>
<evidence type="ECO:0000313" key="4">
    <source>
        <dbReference type="Proteomes" id="UP000077173"/>
    </source>
</evidence>
<evidence type="ECO:0000259" key="2">
    <source>
        <dbReference type="Pfam" id="PF12973"/>
    </source>
</evidence>
<feature type="domain" description="ChrR-like cupin" evidence="2">
    <location>
        <begin position="38"/>
        <end position="133"/>
    </location>
</feature>
<dbReference type="CDD" id="cd06989">
    <property type="entry name" value="cupin_DRT102"/>
    <property type="match status" value="1"/>
</dbReference>
<evidence type="ECO:0000256" key="1">
    <source>
        <dbReference type="SAM" id="SignalP"/>
    </source>
</evidence>
<organism evidence="3 4">
    <name type="scientific">Bradyrhizobium neotropicale</name>
    <dbReference type="NCBI Taxonomy" id="1497615"/>
    <lineage>
        <taxon>Bacteria</taxon>
        <taxon>Pseudomonadati</taxon>
        <taxon>Pseudomonadota</taxon>
        <taxon>Alphaproteobacteria</taxon>
        <taxon>Hyphomicrobiales</taxon>
        <taxon>Nitrobacteraceae</taxon>
        <taxon>Bradyrhizobium</taxon>
    </lineage>
</organism>
<dbReference type="Gene3D" id="2.60.120.10">
    <property type="entry name" value="Jelly Rolls"/>
    <property type="match status" value="1"/>
</dbReference>
<accession>A0A176ZCI1</accession>
<name>A0A176ZCI1_9BRAD</name>
<dbReference type="EMBL" id="LSEF01000043">
    <property type="protein sequence ID" value="OAF17543.1"/>
    <property type="molecule type" value="Genomic_DNA"/>
</dbReference>
<keyword evidence="1" id="KW-0732">Signal</keyword>
<dbReference type="InterPro" id="IPR014710">
    <property type="entry name" value="RmlC-like_jellyroll"/>
</dbReference>
<keyword evidence="4" id="KW-1185">Reference proteome</keyword>
<gene>
    <name evidence="3" type="ORF">AXW67_08535</name>
</gene>
<dbReference type="Proteomes" id="UP000077173">
    <property type="component" value="Unassembled WGS sequence"/>
</dbReference>
<reference evidence="3 4" key="1">
    <citation type="submission" date="2016-02" db="EMBL/GenBank/DDBJ databases">
        <title>Draft genome sequence of the strain BR 10247T Bradyrhizobium neotropicale isolated from nodules of Centrolobium paraense.</title>
        <authorList>
            <person name="Simoes-Araujo J.L."/>
            <person name="Barauna A.C."/>
            <person name="Silva K."/>
            <person name="Zilli J.E."/>
        </authorList>
    </citation>
    <scope>NUCLEOTIDE SEQUENCE [LARGE SCALE GENOMIC DNA]</scope>
    <source>
        <strain evidence="3 4">BR 10247</strain>
    </source>
</reference>
<evidence type="ECO:0000313" key="3">
    <source>
        <dbReference type="EMBL" id="OAF17543.1"/>
    </source>
</evidence>
<feature type="signal peptide" evidence="1">
    <location>
        <begin position="1"/>
        <end position="20"/>
    </location>
</feature>